<feature type="compositionally biased region" description="Low complexity" evidence="1">
    <location>
        <begin position="81"/>
        <end position="95"/>
    </location>
</feature>
<evidence type="ECO:0000256" key="2">
    <source>
        <dbReference type="SAM" id="Phobius"/>
    </source>
</evidence>
<comment type="caution">
    <text evidence="3">The sequence shown here is derived from an EMBL/GenBank/DDBJ whole genome shotgun (WGS) entry which is preliminary data.</text>
</comment>
<keyword evidence="4" id="KW-1185">Reference proteome</keyword>
<dbReference type="Proteomes" id="UP001500016">
    <property type="component" value="Unassembled WGS sequence"/>
</dbReference>
<feature type="region of interest" description="Disordered" evidence="1">
    <location>
        <begin position="1"/>
        <end position="23"/>
    </location>
</feature>
<keyword evidence="2" id="KW-0812">Transmembrane</keyword>
<feature type="region of interest" description="Disordered" evidence="1">
    <location>
        <begin position="76"/>
        <end position="100"/>
    </location>
</feature>
<sequence>MVDEDVRSRLREAARAHEPDRARMRARIERGMAAPPAAPVMPVRARRASWPRVVGVAAAVTGVLVAGGYGVASWQHDDARPPSASASGSASASPSAGPPARVPAARLLWADGSIDPGSKTYWSQSEVTVKARKPLTALTVELRLSARGRPEDTGNWRTLPARDFEVSARERPDGGLVYRWTLKKGRTVPAGEHVFAAQYNHAKGPRDANADTYTVRVANGPERAVWRGDFA</sequence>
<name>A0ABN2WSK5_9ACTN</name>
<gene>
    <name evidence="3" type="ORF">GCM10009801_66410</name>
</gene>
<protein>
    <submittedName>
        <fullName evidence="3">Uncharacterized protein</fullName>
    </submittedName>
</protein>
<accession>A0ABN2WSK5</accession>
<evidence type="ECO:0000313" key="4">
    <source>
        <dbReference type="Proteomes" id="UP001500016"/>
    </source>
</evidence>
<reference evidence="3 4" key="1">
    <citation type="journal article" date="2019" name="Int. J. Syst. Evol. Microbiol.">
        <title>The Global Catalogue of Microorganisms (GCM) 10K type strain sequencing project: providing services to taxonomists for standard genome sequencing and annotation.</title>
        <authorList>
            <consortium name="The Broad Institute Genomics Platform"/>
            <consortium name="The Broad Institute Genome Sequencing Center for Infectious Disease"/>
            <person name="Wu L."/>
            <person name="Ma J."/>
        </authorList>
    </citation>
    <scope>NUCLEOTIDE SEQUENCE [LARGE SCALE GENOMIC DNA]</scope>
    <source>
        <strain evidence="3 4">JCM 15478</strain>
    </source>
</reference>
<dbReference type="RefSeq" id="WP_344533552.1">
    <property type="nucleotide sequence ID" value="NZ_BAAAPE010000016.1"/>
</dbReference>
<proteinExistence type="predicted"/>
<evidence type="ECO:0000313" key="3">
    <source>
        <dbReference type="EMBL" id="GAA2096652.1"/>
    </source>
</evidence>
<organism evidence="3 4">
    <name type="scientific">Streptomyces albiaxialis</name>
    <dbReference type="NCBI Taxonomy" id="329523"/>
    <lineage>
        <taxon>Bacteria</taxon>
        <taxon>Bacillati</taxon>
        <taxon>Actinomycetota</taxon>
        <taxon>Actinomycetes</taxon>
        <taxon>Kitasatosporales</taxon>
        <taxon>Streptomycetaceae</taxon>
        <taxon>Streptomyces</taxon>
    </lineage>
</organism>
<dbReference type="EMBL" id="BAAAPE010000016">
    <property type="protein sequence ID" value="GAA2096652.1"/>
    <property type="molecule type" value="Genomic_DNA"/>
</dbReference>
<keyword evidence="2" id="KW-1133">Transmembrane helix</keyword>
<evidence type="ECO:0000256" key="1">
    <source>
        <dbReference type="SAM" id="MobiDB-lite"/>
    </source>
</evidence>
<keyword evidence="2" id="KW-0472">Membrane</keyword>
<feature type="transmembrane region" description="Helical" evidence="2">
    <location>
        <begin position="53"/>
        <end position="72"/>
    </location>
</feature>